<dbReference type="SUPFAM" id="SSF49303">
    <property type="entry name" value="beta-Galactosidase/glucuronidase domain"/>
    <property type="match status" value="1"/>
</dbReference>
<sequence>MSSLTGTVDLEVTAPPDTTSVRFSVDGTAVAEVTSQYATATGSARIWRTATDAGWFPAGAHTLRADAITPSGTVTATKAVTTTRPADPAGTTSLNGTWSFATEAELATGVLDGTQPAAAQPGYDESRLSPVLVPSSYGAVRSKWDSAQGNRVLYRRSIDLAPAAGLRTHLVFESCFFACRYFLNGVEVGTSQGGYLPVRLDATAAARDGANTLAVVADGRNSTTNAFTTTHLYWQWGGLVQSARVERVRGVAITNLTAEGSRSGVLTLRAQGTSTATTAIGISTKVVVRRPDGTEAANRTVWFNVPAGGGATQPVTIDLGAPVLWSPANPARYTVDIAVPAGYGRSVTLRPGLRDVAVSGSDVVLNGQVMANLPGFNRHADYPGLGRTIPDGLVIRELRELYAKGYRIFRPGHYPTTPAVLDEADRLGMLVIEEVSIQQLSGTALISPAVTAFAKDQLRRMIDRDRGHPSVVIWSVGNENHTQTAEGAEYVRDLITYGKSLDSTRLYTEVSAWHTSDKSYAHQDIVLANVYYGWYGSKFTDVPGLLDRIQELAGGKPVMISEYGAEAVKGRSNLGFGGEYYQGLMIDEYNRLVGKRPHTLGLMYWTSTEFVASPTWAGGNPEPVAPLHTKAMRTWFGEAKLGWRVMFAPVRIREVAPFTSSATVTIDDVSGKGASGTLKVTPPSGFTGPADRPFSVPPGGSTTVSVPLTGQFPKAGTDGTPGLVRAVIDADTEAQPRPLWPAPSGALALDAGADTSPIAPGYQRLGTSTAYSAGTGFGWVGTAPQQRDRANPDDLRRDFATDTAARTLRITVPSGGRTVHVLVGDRQYVADPMRISVGGTTVLDTAALPKGSFRWHAVALSGGTHDLVISATAAGTYWKLAALVVS</sequence>
<name>A0ABR7L4P0_9PSEU</name>
<protein>
    <recommendedName>
        <fullName evidence="4">Glycoside hydrolase family 2 catalytic domain-containing protein</fullName>
    </recommendedName>
</protein>
<dbReference type="InterPro" id="IPR017853">
    <property type="entry name" value="GH"/>
</dbReference>
<proteinExistence type="inferred from homology"/>
<dbReference type="EMBL" id="JABVED010000004">
    <property type="protein sequence ID" value="MBC6447307.1"/>
    <property type="molecule type" value="Genomic_DNA"/>
</dbReference>
<dbReference type="SUPFAM" id="SSF51445">
    <property type="entry name" value="(Trans)glycosidases"/>
    <property type="match status" value="1"/>
</dbReference>
<comment type="similarity">
    <text evidence="1">Belongs to the glycosyl hydrolase 2 family.</text>
</comment>
<dbReference type="PANTHER" id="PTHR42732">
    <property type="entry name" value="BETA-GALACTOSIDASE"/>
    <property type="match status" value="1"/>
</dbReference>
<dbReference type="InterPro" id="IPR006101">
    <property type="entry name" value="Glyco_hydro_2"/>
</dbReference>
<dbReference type="InterPro" id="IPR006103">
    <property type="entry name" value="Glyco_hydro_2_cat"/>
</dbReference>
<evidence type="ECO:0000313" key="6">
    <source>
        <dbReference type="Proteomes" id="UP000734823"/>
    </source>
</evidence>
<organism evidence="5 6">
    <name type="scientific">Actinokineospora xionganensis</name>
    <dbReference type="NCBI Taxonomy" id="2684470"/>
    <lineage>
        <taxon>Bacteria</taxon>
        <taxon>Bacillati</taxon>
        <taxon>Actinomycetota</taxon>
        <taxon>Actinomycetes</taxon>
        <taxon>Pseudonocardiales</taxon>
        <taxon>Pseudonocardiaceae</taxon>
        <taxon>Actinokineospora</taxon>
    </lineage>
</organism>
<comment type="caution">
    <text evidence="5">The sequence shown here is derived from an EMBL/GenBank/DDBJ whole genome shotgun (WGS) entry which is preliminary data.</text>
</comment>
<dbReference type="PANTHER" id="PTHR42732:SF1">
    <property type="entry name" value="BETA-MANNOSIDASE"/>
    <property type="match status" value="1"/>
</dbReference>
<keyword evidence="6" id="KW-1185">Reference proteome</keyword>
<dbReference type="SUPFAM" id="SSF49785">
    <property type="entry name" value="Galactose-binding domain-like"/>
    <property type="match status" value="2"/>
</dbReference>
<dbReference type="Gene3D" id="2.60.120.430">
    <property type="entry name" value="Galactose-binding lectin"/>
    <property type="match status" value="1"/>
</dbReference>
<dbReference type="PRINTS" id="PR00132">
    <property type="entry name" value="GLHYDRLASE2"/>
</dbReference>
<dbReference type="InterPro" id="IPR013783">
    <property type="entry name" value="Ig-like_fold"/>
</dbReference>
<dbReference type="Gene3D" id="3.20.20.80">
    <property type="entry name" value="Glycosidases"/>
    <property type="match status" value="1"/>
</dbReference>
<keyword evidence="3" id="KW-0326">Glycosidase</keyword>
<dbReference type="Gene3D" id="2.60.120.260">
    <property type="entry name" value="Galactose-binding domain-like"/>
    <property type="match status" value="1"/>
</dbReference>
<evidence type="ECO:0000259" key="4">
    <source>
        <dbReference type="Pfam" id="PF02836"/>
    </source>
</evidence>
<dbReference type="InterPro" id="IPR008979">
    <property type="entry name" value="Galactose-bd-like_sf"/>
</dbReference>
<dbReference type="InterPro" id="IPR051913">
    <property type="entry name" value="GH2_Domain-Containing"/>
</dbReference>
<evidence type="ECO:0000313" key="5">
    <source>
        <dbReference type="EMBL" id="MBC6447307.1"/>
    </source>
</evidence>
<dbReference type="InterPro" id="IPR036156">
    <property type="entry name" value="Beta-gal/glucu_dom_sf"/>
</dbReference>
<gene>
    <name evidence="5" type="ORF">GPZ80_08990</name>
</gene>
<accession>A0ABR7L4P0</accession>
<dbReference type="Gene3D" id="2.60.40.10">
    <property type="entry name" value="Immunoglobulins"/>
    <property type="match status" value="1"/>
</dbReference>
<keyword evidence="2" id="KW-0378">Hydrolase</keyword>
<evidence type="ECO:0000256" key="2">
    <source>
        <dbReference type="ARBA" id="ARBA00022801"/>
    </source>
</evidence>
<reference evidence="5 6" key="1">
    <citation type="submission" date="2020-06" db="EMBL/GenBank/DDBJ databases">
        <title>Actinokineospora xiongansis sp. nov., isolated from soil of Baiyangdian.</title>
        <authorList>
            <person name="Zhang X."/>
        </authorList>
    </citation>
    <scope>NUCLEOTIDE SEQUENCE [LARGE SCALE GENOMIC DNA]</scope>
    <source>
        <strain evidence="5 6">HBU206404</strain>
    </source>
</reference>
<feature type="domain" description="Glycoside hydrolase family 2 catalytic" evidence="4">
    <location>
        <begin position="356"/>
        <end position="610"/>
    </location>
</feature>
<dbReference type="Pfam" id="PF02836">
    <property type="entry name" value="Glyco_hydro_2_C"/>
    <property type="match status" value="1"/>
</dbReference>
<dbReference type="Proteomes" id="UP000734823">
    <property type="component" value="Unassembled WGS sequence"/>
</dbReference>
<evidence type="ECO:0000256" key="1">
    <source>
        <dbReference type="ARBA" id="ARBA00007401"/>
    </source>
</evidence>
<evidence type="ECO:0000256" key="3">
    <source>
        <dbReference type="ARBA" id="ARBA00023295"/>
    </source>
</evidence>